<sequence>HSQTVRGTLSNPKLDTTKSSKTPPQLGDPVSLQPETYDSAPTKSPLTTPPSVQSPNKGAGADPYRQNESKSESREESREEKDLPHSKKVRGTLAHESGPKVNKSMLGDPVSLKAETSESRIDKGAEEGEG</sequence>
<feature type="compositionally biased region" description="Basic and acidic residues" evidence="1">
    <location>
        <begin position="115"/>
        <end position="130"/>
    </location>
</feature>
<evidence type="ECO:0000256" key="1">
    <source>
        <dbReference type="SAM" id="MobiDB-lite"/>
    </source>
</evidence>
<evidence type="ECO:0000313" key="3">
    <source>
        <dbReference type="Proteomes" id="UP000799291"/>
    </source>
</evidence>
<accession>A0A6G1JMT1</accession>
<organism evidence="2 3">
    <name type="scientific">Lentithecium fluviatile CBS 122367</name>
    <dbReference type="NCBI Taxonomy" id="1168545"/>
    <lineage>
        <taxon>Eukaryota</taxon>
        <taxon>Fungi</taxon>
        <taxon>Dikarya</taxon>
        <taxon>Ascomycota</taxon>
        <taxon>Pezizomycotina</taxon>
        <taxon>Dothideomycetes</taxon>
        <taxon>Pleosporomycetidae</taxon>
        <taxon>Pleosporales</taxon>
        <taxon>Massarineae</taxon>
        <taxon>Lentitheciaceae</taxon>
        <taxon>Lentithecium</taxon>
    </lineage>
</organism>
<dbReference type="OrthoDB" id="5234213at2759"/>
<reference evidence="2" key="1">
    <citation type="journal article" date="2020" name="Stud. Mycol.">
        <title>101 Dothideomycetes genomes: a test case for predicting lifestyles and emergence of pathogens.</title>
        <authorList>
            <person name="Haridas S."/>
            <person name="Albert R."/>
            <person name="Binder M."/>
            <person name="Bloem J."/>
            <person name="Labutti K."/>
            <person name="Salamov A."/>
            <person name="Andreopoulos B."/>
            <person name="Baker S."/>
            <person name="Barry K."/>
            <person name="Bills G."/>
            <person name="Bluhm B."/>
            <person name="Cannon C."/>
            <person name="Castanera R."/>
            <person name="Culley D."/>
            <person name="Daum C."/>
            <person name="Ezra D."/>
            <person name="Gonzalez J."/>
            <person name="Henrissat B."/>
            <person name="Kuo A."/>
            <person name="Liang C."/>
            <person name="Lipzen A."/>
            <person name="Lutzoni F."/>
            <person name="Magnuson J."/>
            <person name="Mondo S."/>
            <person name="Nolan M."/>
            <person name="Ohm R."/>
            <person name="Pangilinan J."/>
            <person name="Park H.-J."/>
            <person name="Ramirez L."/>
            <person name="Alfaro M."/>
            <person name="Sun H."/>
            <person name="Tritt A."/>
            <person name="Yoshinaga Y."/>
            <person name="Zwiers L.-H."/>
            <person name="Turgeon B."/>
            <person name="Goodwin S."/>
            <person name="Spatafora J."/>
            <person name="Crous P."/>
            <person name="Grigoriev I."/>
        </authorList>
    </citation>
    <scope>NUCLEOTIDE SEQUENCE</scope>
    <source>
        <strain evidence="2">CBS 122367</strain>
    </source>
</reference>
<protein>
    <submittedName>
        <fullName evidence="2">Uncharacterized protein</fullName>
    </submittedName>
</protein>
<feature type="non-terminal residue" evidence="2">
    <location>
        <position position="130"/>
    </location>
</feature>
<dbReference type="Proteomes" id="UP000799291">
    <property type="component" value="Unassembled WGS sequence"/>
</dbReference>
<feature type="compositionally biased region" description="Basic and acidic residues" evidence="1">
    <location>
        <begin position="65"/>
        <end position="85"/>
    </location>
</feature>
<feature type="non-terminal residue" evidence="2">
    <location>
        <position position="1"/>
    </location>
</feature>
<keyword evidence="3" id="KW-1185">Reference proteome</keyword>
<dbReference type="AlphaFoldDB" id="A0A6G1JMT1"/>
<proteinExistence type="predicted"/>
<feature type="compositionally biased region" description="Polar residues" evidence="1">
    <location>
        <begin position="33"/>
        <end position="56"/>
    </location>
</feature>
<evidence type="ECO:0000313" key="2">
    <source>
        <dbReference type="EMBL" id="KAF2691463.1"/>
    </source>
</evidence>
<gene>
    <name evidence="2" type="ORF">K458DRAFT_264658</name>
</gene>
<dbReference type="EMBL" id="MU005569">
    <property type="protein sequence ID" value="KAF2691463.1"/>
    <property type="molecule type" value="Genomic_DNA"/>
</dbReference>
<feature type="compositionally biased region" description="Polar residues" evidence="1">
    <location>
        <begin position="1"/>
        <end position="23"/>
    </location>
</feature>
<feature type="region of interest" description="Disordered" evidence="1">
    <location>
        <begin position="1"/>
        <end position="130"/>
    </location>
</feature>
<name>A0A6G1JMT1_9PLEO</name>